<feature type="compositionally biased region" description="Basic residues" evidence="4">
    <location>
        <begin position="16"/>
        <end position="27"/>
    </location>
</feature>
<proteinExistence type="predicted"/>
<comment type="subcellular location">
    <subcellularLocation>
        <location evidence="1">Cytoplasm</location>
    </subcellularLocation>
</comment>
<dbReference type="EMBL" id="JAEFCI010000249">
    <property type="protein sequence ID" value="KAG5463682.1"/>
    <property type="molecule type" value="Genomic_DNA"/>
</dbReference>
<keyword evidence="3" id="KW-0694">RNA-binding</keyword>
<dbReference type="SUPFAM" id="SSF47769">
    <property type="entry name" value="SAM/Pointed domain"/>
    <property type="match status" value="1"/>
</dbReference>
<evidence type="ECO:0000256" key="1">
    <source>
        <dbReference type="ARBA" id="ARBA00004496"/>
    </source>
</evidence>
<evidence type="ECO:0000256" key="3">
    <source>
        <dbReference type="ARBA" id="ARBA00022884"/>
    </source>
</evidence>
<comment type="caution">
    <text evidence="6">The sequence shown here is derived from an EMBL/GenBank/DDBJ whole genome shotgun (WGS) entry which is preliminary data.</text>
</comment>
<dbReference type="PANTHER" id="PTHR12515">
    <property type="entry name" value="STERILE ALPHA MOTIF DOMAIN CONTAINING PROTEIN 4-RELATED"/>
    <property type="match status" value="1"/>
</dbReference>
<name>A0A8H8A2H9_9FUNG</name>
<dbReference type="Pfam" id="PF25479">
    <property type="entry name" value="Vts1"/>
    <property type="match status" value="1"/>
</dbReference>
<gene>
    <name evidence="6" type="ORF">BJ554DRAFT_5350</name>
</gene>
<evidence type="ECO:0000313" key="7">
    <source>
        <dbReference type="Proteomes" id="UP000673691"/>
    </source>
</evidence>
<dbReference type="Gene3D" id="1.10.150.50">
    <property type="entry name" value="Transcription Factor, Ets-1"/>
    <property type="match status" value="1"/>
</dbReference>
<dbReference type="GO" id="GO:0000932">
    <property type="term" value="C:P-body"/>
    <property type="evidence" value="ECO:0007669"/>
    <property type="project" value="TreeGrafter"/>
</dbReference>
<keyword evidence="2" id="KW-0963">Cytoplasm</keyword>
<feature type="compositionally biased region" description="Low complexity" evidence="4">
    <location>
        <begin position="89"/>
        <end position="100"/>
    </location>
</feature>
<evidence type="ECO:0000259" key="5">
    <source>
        <dbReference type="PROSITE" id="PS50105"/>
    </source>
</evidence>
<accession>A0A8H8A2H9</accession>
<dbReference type="InterPro" id="IPR013761">
    <property type="entry name" value="SAM/pointed_sf"/>
</dbReference>
<reference evidence="6 7" key="1">
    <citation type="journal article" name="Sci. Rep.">
        <title>Genome-scale phylogenetic analyses confirm Olpidium as the closest living zoosporic fungus to the non-flagellated, terrestrial fungi.</title>
        <authorList>
            <person name="Chang Y."/>
            <person name="Rochon D."/>
            <person name="Sekimoto S."/>
            <person name="Wang Y."/>
            <person name="Chovatia M."/>
            <person name="Sandor L."/>
            <person name="Salamov A."/>
            <person name="Grigoriev I.V."/>
            <person name="Stajich J.E."/>
            <person name="Spatafora J.W."/>
        </authorList>
    </citation>
    <scope>NUCLEOTIDE SEQUENCE [LARGE SCALE GENOMIC DNA]</scope>
    <source>
        <strain evidence="6">S191</strain>
    </source>
</reference>
<feature type="region of interest" description="Disordered" evidence="4">
    <location>
        <begin position="1"/>
        <end position="109"/>
    </location>
</feature>
<keyword evidence="7" id="KW-1185">Reference proteome</keyword>
<dbReference type="Proteomes" id="UP000673691">
    <property type="component" value="Unassembled WGS sequence"/>
</dbReference>
<dbReference type="GO" id="GO:0000289">
    <property type="term" value="P:nuclear-transcribed mRNA poly(A) tail shortening"/>
    <property type="evidence" value="ECO:0007669"/>
    <property type="project" value="TreeGrafter"/>
</dbReference>
<dbReference type="Pfam" id="PF00536">
    <property type="entry name" value="SAM_1"/>
    <property type="match status" value="1"/>
</dbReference>
<feature type="compositionally biased region" description="Pro residues" evidence="4">
    <location>
        <begin position="56"/>
        <end position="76"/>
    </location>
</feature>
<evidence type="ECO:0000256" key="4">
    <source>
        <dbReference type="SAM" id="MobiDB-lite"/>
    </source>
</evidence>
<evidence type="ECO:0000256" key="2">
    <source>
        <dbReference type="ARBA" id="ARBA00022490"/>
    </source>
</evidence>
<dbReference type="PANTHER" id="PTHR12515:SF5">
    <property type="entry name" value="PROTEIN SMAUG"/>
    <property type="match status" value="1"/>
</dbReference>
<feature type="region of interest" description="Disordered" evidence="4">
    <location>
        <begin position="338"/>
        <end position="376"/>
    </location>
</feature>
<feature type="region of interest" description="Disordered" evidence="4">
    <location>
        <begin position="514"/>
        <end position="573"/>
    </location>
</feature>
<feature type="domain" description="SAM" evidence="5">
    <location>
        <begin position="601"/>
        <end position="662"/>
    </location>
</feature>
<feature type="compositionally biased region" description="Low complexity" evidence="4">
    <location>
        <begin position="349"/>
        <end position="360"/>
    </location>
</feature>
<dbReference type="InterPro" id="IPR050897">
    <property type="entry name" value="SMAUG/VTS1_RNA-bind"/>
</dbReference>
<dbReference type="GO" id="GO:0003729">
    <property type="term" value="F:mRNA binding"/>
    <property type="evidence" value="ECO:0007669"/>
    <property type="project" value="TreeGrafter"/>
</dbReference>
<dbReference type="InterPro" id="IPR057327">
    <property type="entry name" value="Vts1_dom"/>
</dbReference>
<organism evidence="6 7">
    <name type="scientific">Olpidium bornovanus</name>
    <dbReference type="NCBI Taxonomy" id="278681"/>
    <lineage>
        <taxon>Eukaryota</taxon>
        <taxon>Fungi</taxon>
        <taxon>Fungi incertae sedis</taxon>
        <taxon>Olpidiomycota</taxon>
        <taxon>Olpidiomycotina</taxon>
        <taxon>Olpidiomycetes</taxon>
        <taxon>Olpidiales</taxon>
        <taxon>Olpidiaceae</taxon>
        <taxon>Olpidium</taxon>
    </lineage>
</organism>
<dbReference type="AlphaFoldDB" id="A0A8H8A2H9"/>
<feature type="region of interest" description="Disordered" evidence="4">
    <location>
        <begin position="265"/>
        <end position="284"/>
    </location>
</feature>
<feature type="compositionally biased region" description="Polar residues" evidence="4">
    <location>
        <begin position="538"/>
        <end position="555"/>
    </location>
</feature>
<feature type="compositionally biased region" description="Low complexity" evidence="4">
    <location>
        <begin position="28"/>
        <end position="37"/>
    </location>
</feature>
<feature type="compositionally biased region" description="Gly residues" evidence="4">
    <location>
        <begin position="564"/>
        <end position="573"/>
    </location>
</feature>
<dbReference type="InterPro" id="IPR001660">
    <property type="entry name" value="SAM"/>
</dbReference>
<dbReference type="SMART" id="SM00454">
    <property type="entry name" value="SAM"/>
    <property type="match status" value="1"/>
</dbReference>
<sequence>MAARPPQAAPSPVSARPKHLHLHHHHQQQQQQQQHQQSPRATPAPPTLQALHHQQPPQPPPPPPPALNCAHTPPPPHSHHRRKNQVPFAQQQQQQQQQAAPVPNPSSSGHGACFFLLPLTTDPLPPPPFSTAFPCTSSPPGACRAGRARVSPGAGDGEHPASDWFADPTQYKQMTDEMAVVSRNQAFAEELLAIEHWFTVLTEHEQSAAIYSLLRFATHMQLRFFCAVLQQMVSNDPVLAAELVANEPDVLSRWPAAVTASVAGPASALNSPVERPRSAMGGNLEVSGSAGPASVFSAGWNGMPLPAAAPAFAEHLGGSIERPKSAADADFNGGAYQSSTGPLVGGGNAAAPSRPFSAAPDGGARRVRQSPVTRPAPLNLRRNLYMDAADGAEERDRHLSSIFHPSGIKSAAAVTTFGRSVFDQEACYGDQPVAGRSASSPLASPITGNGGYVGQRNSAVASSCPASPSLPPGFFSSPLVASSSASPAWQAASTSAGGTSVPPQSAAAAVTRALPPAGNAKSKLANSTREEPDCASNAKESSAGTGATSLTRTSDPQPPRSNGMSGGRGGAGAGVIAEQNAVDDALLPAPPSPAVHTQLKRRSADIPGWLRSLRLHKYSSNFGSMTWQDLIRLDDGDLLRVGVVALGARRKMLRVFEGVRDALDVPVNRKVEGSG</sequence>
<protein>
    <recommendedName>
        <fullName evidence="5">SAM domain-containing protein</fullName>
    </recommendedName>
</protein>
<dbReference type="OrthoDB" id="2155283at2759"/>
<evidence type="ECO:0000313" key="6">
    <source>
        <dbReference type="EMBL" id="KAG5463682.1"/>
    </source>
</evidence>
<dbReference type="PROSITE" id="PS50105">
    <property type="entry name" value="SAM_DOMAIN"/>
    <property type="match status" value="1"/>
</dbReference>